<reference evidence="15" key="2">
    <citation type="submission" date="2025-09" db="UniProtKB">
        <authorList>
            <consortium name="Ensembl"/>
        </authorList>
    </citation>
    <scope>IDENTIFICATION</scope>
</reference>
<keyword evidence="10" id="KW-0560">Oxidoreductase</keyword>
<dbReference type="GO" id="GO:0070989">
    <property type="term" value="P:oxidative demethylation"/>
    <property type="evidence" value="ECO:0007669"/>
    <property type="project" value="TreeGrafter"/>
</dbReference>
<keyword evidence="12" id="KW-0503">Monooxygenase</keyword>
<keyword evidence="6" id="KW-0349">Heme</keyword>
<keyword evidence="11" id="KW-0408">Iron</keyword>
<evidence type="ECO:0000256" key="8">
    <source>
        <dbReference type="ARBA" id="ARBA00022824"/>
    </source>
</evidence>
<evidence type="ECO:0000256" key="7">
    <source>
        <dbReference type="ARBA" id="ARBA00022723"/>
    </source>
</evidence>
<dbReference type="GO" id="GO:0016712">
    <property type="term" value="F:oxidoreductase activity, acting on paired donors, with incorporation or reduction of molecular oxygen, reduced flavin or flavoprotein as one donor, and incorporation of one atom of oxygen"/>
    <property type="evidence" value="ECO:0007669"/>
    <property type="project" value="UniProtKB-EC"/>
</dbReference>
<evidence type="ECO:0000256" key="9">
    <source>
        <dbReference type="ARBA" id="ARBA00022848"/>
    </source>
</evidence>
<dbReference type="GO" id="GO:0008202">
    <property type="term" value="P:steroid metabolic process"/>
    <property type="evidence" value="ECO:0007669"/>
    <property type="project" value="TreeGrafter"/>
</dbReference>
<dbReference type="Gene3D" id="1.10.630.10">
    <property type="entry name" value="Cytochrome P450"/>
    <property type="match status" value="1"/>
</dbReference>
<evidence type="ECO:0000256" key="4">
    <source>
        <dbReference type="ARBA" id="ARBA00010617"/>
    </source>
</evidence>
<keyword evidence="8" id="KW-0256">Endoplasmic reticulum</keyword>
<evidence type="ECO:0000313" key="16">
    <source>
        <dbReference type="Proteomes" id="UP000694385"/>
    </source>
</evidence>
<evidence type="ECO:0000256" key="6">
    <source>
        <dbReference type="ARBA" id="ARBA00022617"/>
    </source>
</evidence>
<dbReference type="PANTHER" id="PTHR24302">
    <property type="entry name" value="CYTOCHROME P450 FAMILY 3"/>
    <property type="match status" value="1"/>
</dbReference>
<dbReference type="Pfam" id="PF00067">
    <property type="entry name" value="p450"/>
    <property type="match status" value="1"/>
</dbReference>
<organism evidence="15 16">
    <name type="scientific">Jaculus jaculus</name>
    <name type="common">Lesser Egyptian jerboa</name>
    <dbReference type="NCBI Taxonomy" id="51337"/>
    <lineage>
        <taxon>Eukaryota</taxon>
        <taxon>Metazoa</taxon>
        <taxon>Chordata</taxon>
        <taxon>Craniata</taxon>
        <taxon>Vertebrata</taxon>
        <taxon>Euteleostomi</taxon>
        <taxon>Mammalia</taxon>
        <taxon>Eutheria</taxon>
        <taxon>Euarchontoglires</taxon>
        <taxon>Glires</taxon>
        <taxon>Rodentia</taxon>
        <taxon>Myomorpha</taxon>
        <taxon>Dipodoidea</taxon>
        <taxon>Dipodidae</taxon>
        <taxon>Dipodinae</taxon>
        <taxon>Jaculus</taxon>
    </lineage>
</organism>
<dbReference type="InterPro" id="IPR050705">
    <property type="entry name" value="Cytochrome_P450_3A"/>
</dbReference>
<dbReference type="GO" id="GO:0050649">
    <property type="term" value="F:testosterone 6-beta-hydroxylase activity"/>
    <property type="evidence" value="ECO:0007669"/>
    <property type="project" value="TreeGrafter"/>
</dbReference>
<evidence type="ECO:0000256" key="11">
    <source>
        <dbReference type="ARBA" id="ARBA00023004"/>
    </source>
</evidence>
<evidence type="ECO:0000256" key="13">
    <source>
        <dbReference type="ARBA" id="ARBA00023136"/>
    </source>
</evidence>
<dbReference type="Ensembl" id="ENSJJAT00000016476.1">
    <property type="protein sequence ID" value="ENSJJAP00000010023.1"/>
    <property type="gene ID" value="ENSJJAG00000013680.1"/>
</dbReference>
<comment type="subcellular location">
    <subcellularLocation>
        <location evidence="3">Endoplasmic reticulum membrane</location>
        <topology evidence="3">Peripheral membrane protein</topology>
    </subcellularLocation>
    <subcellularLocation>
        <location evidence="2">Microsome membrane</location>
        <topology evidence="2">Peripheral membrane protein</topology>
    </subcellularLocation>
</comment>
<keyword evidence="16" id="KW-1185">Reference proteome</keyword>
<name>A0A8C5KKE9_JACJA</name>
<evidence type="ECO:0000256" key="14">
    <source>
        <dbReference type="ARBA" id="ARBA00047827"/>
    </source>
</evidence>
<evidence type="ECO:0000256" key="3">
    <source>
        <dbReference type="ARBA" id="ARBA00004406"/>
    </source>
</evidence>
<keyword evidence="13" id="KW-0472">Membrane</keyword>
<proteinExistence type="inferred from homology"/>
<dbReference type="GeneTree" id="ENSGT00950000182958"/>
<keyword evidence="9" id="KW-0492">Microsome</keyword>
<dbReference type="GO" id="GO:0020037">
    <property type="term" value="F:heme binding"/>
    <property type="evidence" value="ECO:0007669"/>
    <property type="project" value="InterPro"/>
</dbReference>
<comment type="cofactor">
    <cofactor evidence="1">
        <name>heme</name>
        <dbReference type="ChEBI" id="CHEBI:30413"/>
    </cofactor>
</comment>
<keyword evidence="7" id="KW-0479">Metal-binding</keyword>
<dbReference type="EC" id="1.14.14.1" evidence="5"/>
<dbReference type="InterPro" id="IPR001128">
    <property type="entry name" value="Cyt_P450"/>
</dbReference>
<dbReference type="PANTHER" id="PTHR24302:SF38">
    <property type="entry name" value="CYTOCHROME P450 3A5"/>
    <property type="match status" value="1"/>
</dbReference>
<evidence type="ECO:0000256" key="2">
    <source>
        <dbReference type="ARBA" id="ARBA00004174"/>
    </source>
</evidence>
<evidence type="ECO:0000256" key="12">
    <source>
        <dbReference type="ARBA" id="ARBA00023033"/>
    </source>
</evidence>
<evidence type="ECO:0000256" key="5">
    <source>
        <dbReference type="ARBA" id="ARBA00012109"/>
    </source>
</evidence>
<protein>
    <recommendedName>
        <fullName evidence="5">unspecific monooxygenase</fullName>
        <ecNumber evidence="5">1.14.14.1</ecNumber>
    </recommendedName>
</protein>
<sequence length="82" mass="9320">GIWKFDQECFIKYGKMWGIYEGRRPMLAITDPDMIKAVLVKECYSAFTNRQVPMILSKKTLLAPEKPIILKAVSRDGIQTGA</sequence>
<dbReference type="Proteomes" id="UP000694385">
    <property type="component" value="Unassembled WGS sequence"/>
</dbReference>
<dbReference type="GO" id="GO:0005506">
    <property type="term" value="F:iron ion binding"/>
    <property type="evidence" value="ECO:0007669"/>
    <property type="project" value="InterPro"/>
</dbReference>
<dbReference type="AlphaFoldDB" id="A0A8C5KKE9"/>
<evidence type="ECO:0000256" key="10">
    <source>
        <dbReference type="ARBA" id="ARBA00023002"/>
    </source>
</evidence>
<evidence type="ECO:0000256" key="1">
    <source>
        <dbReference type="ARBA" id="ARBA00001971"/>
    </source>
</evidence>
<dbReference type="SUPFAM" id="SSF48264">
    <property type="entry name" value="Cytochrome P450"/>
    <property type="match status" value="1"/>
</dbReference>
<accession>A0A8C5KKE9</accession>
<dbReference type="InterPro" id="IPR036396">
    <property type="entry name" value="Cyt_P450_sf"/>
</dbReference>
<gene>
    <name evidence="15" type="primary">LOC101595472</name>
</gene>
<reference evidence="15" key="1">
    <citation type="submission" date="2025-08" db="UniProtKB">
        <authorList>
            <consortium name="Ensembl"/>
        </authorList>
    </citation>
    <scope>IDENTIFICATION</scope>
</reference>
<dbReference type="GO" id="GO:0005789">
    <property type="term" value="C:endoplasmic reticulum membrane"/>
    <property type="evidence" value="ECO:0007669"/>
    <property type="project" value="UniProtKB-SubCell"/>
</dbReference>
<comment type="similarity">
    <text evidence="4">Belongs to the cytochrome P450 family.</text>
</comment>
<comment type="catalytic activity">
    <reaction evidence="14">
        <text>an organic molecule + reduced [NADPH--hemoprotein reductase] + O2 = an alcohol + oxidized [NADPH--hemoprotein reductase] + H2O + H(+)</text>
        <dbReference type="Rhea" id="RHEA:17149"/>
        <dbReference type="Rhea" id="RHEA-COMP:11964"/>
        <dbReference type="Rhea" id="RHEA-COMP:11965"/>
        <dbReference type="ChEBI" id="CHEBI:15377"/>
        <dbReference type="ChEBI" id="CHEBI:15378"/>
        <dbReference type="ChEBI" id="CHEBI:15379"/>
        <dbReference type="ChEBI" id="CHEBI:30879"/>
        <dbReference type="ChEBI" id="CHEBI:57618"/>
        <dbReference type="ChEBI" id="CHEBI:58210"/>
        <dbReference type="ChEBI" id="CHEBI:142491"/>
        <dbReference type="EC" id="1.14.14.1"/>
    </reaction>
</comment>
<evidence type="ECO:0000313" key="15">
    <source>
        <dbReference type="Ensembl" id="ENSJJAP00000010023.1"/>
    </source>
</evidence>